<keyword evidence="3 6" id="KW-1133">Transmembrane helix</keyword>
<dbReference type="EMBL" id="VFQX01000072">
    <property type="protein sequence ID" value="KAF0972001.1"/>
    <property type="molecule type" value="Genomic_DNA"/>
</dbReference>
<feature type="region of interest" description="Disordered" evidence="5">
    <location>
        <begin position="197"/>
        <end position="222"/>
    </location>
</feature>
<dbReference type="VEuPathDB" id="AmoebaDB:NfTy_087450"/>
<dbReference type="SUPFAM" id="SSF103473">
    <property type="entry name" value="MFS general substrate transporter"/>
    <property type="match status" value="1"/>
</dbReference>
<keyword evidence="4 6" id="KW-0472">Membrane</keyword>
<feature type="transmembrane region" description="Helical" evidence="6">
    <location>
        <begin position="329"/>
        <end position="351"/>
    </location>
</feature>
<dbReference type="PANTHER" id="PTHR16119">
    <property type="entry name" value="TRANSMEMBRANE PROTEIN 144"/>
    <property type="match status" value="1"/>
</dbReference>
<gene>
    <name evidence="7" type="ORF">FDP41_009697</name>
</gene>
<dbReference type="VEuPathDB" id="AmoebaDB:NF0004030"/>
<feature type="transmembrane region" description="Helical" evidence="6">
    <location>
        <begin position="44"/>
        <end position="64"/>
    </location>
</feature>
<feature type="transmembrane region" description="Helical" evidence="6">
    <location>
        <begin position="135"/>
        <end position="153"/>
    </location>
</feature>
<keyword evidence="8" id="KW-1185">Reference proteome</keyword>
<dbReference type="OMA" id="GNFMGYS"/>
<dbReference type="InterPro" id="IPR036259">
    <property type="entry name" value="MFS_trans_sf"/>
</dbReference>
<sequence length="381" mass="42363">MNQFQLPAENNFFSIGIHSLISLSSNNDTNNNGTNPNSMNVPEWFGWIGVVICILAWGTFGLPLKVKWVQQANMNPFIFQFYFSSVVFITSFIVLAWNDWYFSLWGMLGAACWVPCSLLSLVAISKLGLGIAQGIWSGTTIMTSFVWSVTLFQSRIGNYYLTALGLVLMVVGIVGVATCSKWNTNVVAVDIQDKLPENDEKEHSSDRHVTEDHHDGSEDTRFHETHQKAEVAKLNNDEDDLELRPKKHLKFVKYLTKSQDYIIGVVCAIGVGIFGGSMFVPTRLETHQGVAYVIGFGVGAMAITSFLVLIFLIYYFVRYRVIVPFHPKIAIFPTLTACLWQIGNIFGFYVALSPLGMTIGIPLTQTSLVVAGLCGLIFSKN</sequence>
<evidence type="ECO:0000256" key="4">
    <source>
        <dbReference type="ARBA" id="ARBA00023136"/>
    </source>
</evidence>
<evidence type="ECO:0000256" key="2">
    <source>
        <dbReference type="ARBA" id="ARBA00022692"/>
    </source>
</evidence>
<dbReference type="RefSeq" id="XP_044556716.1">
    <property type="nucleotide sequence ID" value="XM_044713682.1"/>
</dbReference>
<proteinExistence type="predicted"/>
<name>A0A6A5BAY0_NAEFO</name>
<feature type="transmembrane region" description="Helical" evidence="6">
    <location>
        <begin position="357"/>
        <end position="378"/>
    </location>
</feature>
<evidence type="ECO:0000313" key="7">
    <source>
        <dbReference type="EMBL" id="KAF0972001.1"/>
    </source>
</evidence>
<dbReference type="InterPro" id="IPR010651">
    <property type="entry name" value="Sugar_transport"/>
</dbReference>
<dbReference type="GeneID" id="68116912"/>
<keyword evidence="2 6" id="KW-0812">Transmembrane</keyword>
<evidence type="ECO:0000256" key="5">
    <source>
        <dbReference type="SAM" id="MobiDB-lite"/>
    </source>
</evidence>
<dbReference type="PANTHER" id="PTHR16119:SF17">
    <property type="entry name" value="TRANSMEMBRANE PROTEIN 144"/>
    <property type="match status" value="1"/>
</dbReference>
<dbReference type="AlphaFoldDB" id="A0A6A5BAY0"/>
<comment type="caution">
    <text evidence="7">The sequence shown here is derived from an EMBL/GenBank/DDBJ whole genome shotgun (WGS) entry which is preliminary data.</text>
</comment>
<feature type="transmembrane region" description="Helical" evidence="6">
    <location>
        <begin position="103"/>
        <end position="123"/>
    </location>
</feature>
<feature type="transmembrane region" description="Helical" evidence="6">
    <location>
        <begin position="292"/>
        <end position="317"/>
    </location>
</feature>
<dbReference type="OrthoDB" id="426527at2759"/>
<feature type="transmembrane region" description="Helical" evidence="6">
    <location>
        <begin position="76"/>
        <end position="97"/>
    </location>
</feature>
<evidence type="ECO:0000256" key="1">
    <source>
        <dbReference type="ARBA" id="ARBA00004141"/>
    </source>
</evidence>
<dbReference type="GO" id="GO:0015144">
    <property type="term" value="F:carbohydrate transmembrane transporter activity"/>
    <property type="evidence" value="ECO:0007669"/>
    <property type="project" value="InterPro"/>
</dbReference>
<organism evidence="7 8">
    <name type="scientific">Naegleria fowleri</name>
    <name type="common">Brain eating amoeba</name>
    <dbReference type="NCBI Taxonomy" id="5763"/>
    <lineage>
        <taxon>Eukaryota</taxon>
        <taxon>Discoba</taxon>
        <taxon>Heterolobosea</taxon>
        <taxon>Tetramitia</taxon>
        <taxon>Eutetramitia</taxon>
        <taxon>Vahlkampfiidae</taxon>
        <taxon>Naegleria</taxon>
    </lineage>
</organism>
<feature type="transmembrane region" description="Helical" evidence="6">
    <location>
        <begin position="159"/>
        <end position="179"/>
    </location>
</feature>
<evidence type="ECO:0000313" key="8">
    <source>
        <dbReference type="Proteomes" id="UP000444721"/>
    </source>
</evidence>
<accession>A0A6A5BAY0</accession>
<dbReference type="Proteomes" id="UP000444721">
    <property type="component" value="Unassembled WGS sequence"/>
</dbReference>
<protein>
    <recommendedName>
        <fullName evidence="9">EamA domain-containing protein</fullName>
    </recommendedName>
</protein>
<evidence type="ECO:0000256" key="3">
    <source>
        <dbReference type="ARBA" id="ARBA00022989"/>
    </source>
</evidence>
<dbReference type="GO" id="GO:0016020">
    <property type="term" value="C:membrane"/>
    <property type="evidence" value="ECO:0007669"/>
    <property type="project" value="UniProtKB-SubCell"/>
</dbReference>
<comment type="subcellular location">
    <subcellularLocation>
        <location evidence="1">Membrane</location>
        <topology evidence="1">Multi-pass membrane protein</topology>
    </subcellularLocation>
</comment>
<evidence type="ECO:0008006" key="9">
    <source>
        <dbReference type="Google" id="ProtNLM"/>
    </source>
</evidence>
<feature type="transmembrane region" description="Helical" evidence="6">
    <location>
        <begin position="261"/>
        <end position="280"/>
    </location>
</feature>
<reference evidence="7 8" key="1">
    <citation type="journal article" date="2019" name="Sci. Rep.">
        <title>Nanopore sequencing improves the draft genome of the human pathogenic amoeba Naegleria fowleri.</title>
        <authorList>
            <person name="Liechti N."/>
            <person name="Schurch N."/>
            <person name="Bruggmann R."/>
            <person name="Wittwer M."/>
        </authorList>
    </citation>
    <scope>NUCLEOTIDE SEQUENCE [LARGE SCALE GENOMIC DNA]</scope>
    <source>
        <strain evidence="7 8">ATCC 30894</strain>
    </source>
</reference>
<evidence type="ECO:0000256" key="6">
    <source>
        <dbReference type="SAM" id="Phobius"/>
    </source>
</evidence>
<dbReference type="VEuPathDB" id="AmoebaDB:FDP41_009697"/>